<comment type="subcellular location">
    <subcellularLocation>
        <location evidence="1">Membrane</location>
        <topology evidence="1">Multi-pass membrane protein</topology>
    </subcellularLocation>
</comment>
<feature type="transmembrane region" description="Helical" evidence="6">
    <location>
        <begin position="73"/>
        <end position="90"/>
    </location>
</feature>
<dbReference type="EMBL" id="BAAADV010000007">
    <property type="protein sequence ID" value="GAA0680612.1"/>
    <property type="molecule type" value="Genomic_DNA"/>
</dbReference>
<dbReference type="Gene3D" id="1.10.3470.10">
    <property type="entry name" value="ABC transporter involved in vitamin B12 uptake, BtuC"/>
    <property type="match status" value="1"/>
</dbReference>
<dbReference type="InterPro" id="IPR037294">
    <property type="entry name" value="ABC_BtuC-like"/>
</dbReference>
<evidence type="ECO:0000313" key="7">
    <source>
        <dbReference type="EMBL" id="GAA0680612.1"/>
    </source>
</evidence>
<evidence type="ECO:0000256" key="4">
    <source>
        <dbReference type="ARBA" id="ARBA00022989"/>
    </source>
</evidence>
<dbReference type="GO" id="GO:0043190">
    <property type="term" value="C:ATP-binding cassette (ABC) transporter complex"/>
    <property type="evidence" value="ECO:0007669"/>
    <property type="project" value="InterPro"/>
</dbReference>
<organism evidence="7 8">
    <name type="scientific">Natronoarchaeum mannanilyticum</name>
    <dbReference type="NCBI Taxonomy" id="926360"/>
    <lineage>
        <taxon>Archaea</taxon>
        <taxon>Methanobacteriati</taxon>
        <taxon>Methanobacteriota</taxon>
        <taxon>Stenosarchaea group</taxon>
        <taxon>Halobacteria</taxon>
        <taxon>Halobacteriales</taxon>
        <taxon>Natronoarchaeaceae</taxon>
    </lineage>
</organism>
<feature type="transmembrane region" description="Helical" evidence="6">
    <location>
        <begin position="145"/>
        <end position="167"/>
    </location>
</feature>
<feature type="transmembrane region" description="Helical" evidence="6">
    <location>
        <begin position="187"/>
        <end position="214"/>
    </location>
</feature>
<evidence type="ECO:0000256" key="3">
    <source>
        <dbReference type="ARBA" id="ARBA00022692"/>
    </source>
</evidence>
<reference evidence="7 8" key="1">
    <citation type="journal article" date="2019" name="Int. J. Syst. Evol. Microbiol.">
        <title>The Global Catalogue of Microorganisms (GCM) 10K type strain sequencing project: providing services to taxonomists for standard genome sequencing and annotation.</title>
        <authorList>
            <consortium name="The Broad Institute Genomics Platform"/>
            <consortium name="The Broad Institute Genome Sequencing Center for Infectious Disease"/>
            <person name="Wu L."/>
            <person name="Ma J."/>
        </authorList>
    </citation>
    <scope>NUCLEOTIDE SEQUENCE [LARGE SCALE GENOMIC DNA]</scope>
    <source>
        <strain evidence="7 8">JCM 16328</strain>
    </source>
</reference>
<keyword evidence="4 6" id="KW-1133">Transmembrane helix</keyword>
<evidence type="ECO:0000256" key="1">
    <source>
        <dbReference type="ARBA" id="ARBA00004141"/>
    </source>
</evidence>
<evidence type="ECO:0000313" key="8">
    <source>
        <dbReference type="Proteomes" id="UP001500420"/>
    </source>
</evidence>
<gene>
    <name evidence="7" type="ORF">GCM10009020_31840</name>
</gene>
<dbReference type="GO" id="GO:0055085">
    <property type="term" value="P:transmembrane transport"/>
    <property type="evidence" value="ECO:0007669"/>
    <property type="project" value="InterPro"/>
</dbReference>
<name>A0AAV3TE86_9EURY</name>
<feature type="transmembrane region" description="Helical" evidence="6">
    <location>
        <begin position="226"/>
        <end position="247"/>
    </location>
</feature>
<evidence type="ECO:0000256" key="2">
    <source>
        <dbReference type="ARBA" id="ARBA00008034"/>
    </source>
</evidence>
<dbReference type="RefSeq" id="WP_343775121.1">
    <property type="nucleotide sequence ID" value="NZ_BAAADV010000007.1"/>
</dbReference>
<feature type="transmembrane region" description="Helical" evidence="6">
    <location>
        <begin position="253"/>
        <end position="273"/>
    </location>
</feature>
<feature type="transmembrane region" description="Helical" evidence="6">
    <location>
        <begin position="42"/>
        <end position="61"/>
    </location>
</feature>
<keyword evidence="8" id="KW-1185">Reference proteome</keyword>
<accession>A0AAV3TE86</accession>
<keyword evidence="3 6" id="KW-0812">Transmembrane</keyword>
<comment type="caution">
    <text evidence="7">The sequence shown here is derived from an EMBL/GenBank/DDBJ whole genome shotgun (WGS) entry which is preliminary data.</text>
</comment>
<dbReference type="InterPro" id="IPR001626">
    <property type="entry name" value="ABC_TroCD"/>
</dbReference>
<dbReference type="Proteomes" id="UP001500420">
    <property type="component" value="Unassembled WGS sequence"/>
</dbReference>
<dbReference type="Pfam" id="PF00950">
    <property type="entry name" value="ABC-3"/>
    <property type="match status" value="1"/>
</dbReference>
<sequence length="278" mass="28766">MIGTIVEMLSFSFMQRALLAGLFVAILAPLVGSFLVYRRMAFIGDTLAHVAFAGVAIGVYVQEVLGWSGVTPFLSALVVSALAALLIQFLSDRTGAYNDVSMAIVLSGGFALGTVVISLTGGIAVSISQYIFGSIATVSWQHVRIMALLTVLVGGVVAVSYKHLLYITFDESAARVARLDVDLQNSLLVVLTALVIVAAMQIMGVILVAAMLVVPVAAAGQIAPSFKASVIIAIVLAEISVFSGVTLSYTHDVAASGAIVLVAIGLYAAAAAADRYVA</sequence>
<evidence type="ECO:0000256" key="5">
    <source>
        <dbReference type="ARBA" id="ARBA00023136"/>
    </source>
</evidence>
<dbReference type="PANTHER" id="PTHR30477">
    <property type="entry name" value="ABC-TRANSPORTER METAL-BINDING PROTEIN"/>
    <property type="match status" value="1"/>
</dbReference>
<protein>
    <submittedName>
        <fullName evidence="7">Metal ABC transporter permease</fullName>
    </submittedName>
</protein>
<comment type="similarity">
    <text evidence="2">Belongs to the ABC-3 integral membrane protein family.</text>
</comment>
<keyword evidence="5 6" id="KW-0472">Membrane</keyword>
<dbReference type="AlphaFoldDB" id="A0AAV3TE86"/>
<proteinExistence type="inferred from homology"/>
<evidence type="ECO:0000256" key="6">
    <source>
        <dbReference type="SAM" id="Phobius"/>
    </source>
</evidence>
<feature type="transmembrane region" description="Helical" evidence="6">
    <location>
        <begin position="110"/>
        <end position="133"/>
    </location>
</feature>
<dbReference type="SUPFAM" id="SSF81345">
    <property type="entry name" value="ABC transporter involved in vitamin B12 uptake, BtuC"/>
    <property type="match status" value="1"/>
</dbReference>
<dbReference type="PANTHER" id="PTHR30477:SF0">
    <property type="entry name" value="METAL TRANSPORT SYSTEM MEMBRANE PROTEIN TM_0125-RELATED"/>
    <property type="match status" value="1"/>
</dbReference>